<dbReference type="InterPro" id="IPR053745">
    <property type="entry name" value="Viral_Tail_Comp_sf"/>
</dbReference>
<evidence type="ECO:0000313" key="1">
    <source>
        <dbReference type="EMBL" id="AZV78560.1"/>
    </source>
</evidence>
<protein>
    <submittedName>
        <fullName evidence="1">DUF3168 domain-containing protein</fullName>
    </submittedName>
</protein>
<dbReference type="Proteomes" id="UP000283063">
    <property type="component" value="Chromosome"/>
</dbReference>
<reference evidence="1 2" key="1">
    <citation type="submission" date="2018-10" db="EMBL/GenBank/DDBJ databases">
        <title>Parasedimentitalea marina sp. nov., a psychrophilic bacterium isolated from deep seawater of the New Britain Trench.</title>
        <authorList>
            <person name="Cao J."/>
        </authorList>
    </citation>
    <scope>NUCLEOTIDE SEQUENCE [LARGE SCALE GENOMIC DNA]</scope>
    <source>
        <strain evidence="1 2">W43</strain>
    </source>
</reference>
<keyword evidence="2" id="KW-1185">Reference proteome</keyword>
<dbReference type="Pfam" id="PF11367">
    <property type="entry name" value="Tail_completion_gp17"/>
    <property type="match status" value="1"/>
</dbReference>
<dbReference type="KEGG" id="sedi:EBB79_12190"/>
<gene>
    <name evidence="1" type="ORF">EBB79_12190</name>
</gene>
<dbReference type="EMBL" id="CP033219">
    <property type="protein sequence ID" value="AZV78560.1"/>
    <property type="molecule type" value="Genomic_DNA"/>
</dbReference>
<accession>A0A3T0N3F9</accession>
<dbReference type="RefSeq" id="WP_127749122.1">
    <property type="nucleotide sequence ID" value="NZ_CP033219.1"/>
</dbReference>
<proteinExistence type="predicted"/>
<dbReference type="Gene3D" id="3.30.2000.30">
    <property type="match status" value="1"/>
</dbReference>
<dbReference type="InterPro" id="IPR021508">
    <property type="entry name" value="Gp17-like"/>
</dbReference>
<dbReference type="OrthoDB" id="7644395at2"/>
<sequence length="132" mass="14080">MSYALSAALQSAVFQHLSSDPDLAGTAIHDALPTGTVPQTYVLLGAEEVRDGSDVSGAGALHRFTVSVHSDSAGFSTAKQLAATLCDGLINAPLTLSRGHLIGLWFDRAQARRMTDGSRRIDLRFRARVEDN</sequence>
<evidence type="ECO:0000313" key="2">
    <source>
        <dbReference type="Proteomes" id="UP000283063"/>
    </source>
</evidence>
<organism evidence="1 2">
    <name type="scientific">Parasedimentitalea marina</name>
    <dbReference type="NCBI Taxonomy" id="2483033"/>
    <lineage>
        <taxon>Bacteria</taxon>
        <taxon>Pseudomonadati</taxon>
        <taxon>Pseudomonadota</taxon>
        <taxon>Alphaproteobacteria</taxon>
        <taxon>Rhodobacterales</taxon>
        <taxon>Paracoccaceae</taxon>
        <taxon>Parasedimentitalea</taxon>
    </lineage>
</organism>
<dbReference type="AlphaFoldDB" id="A0A3T0N3F9"/>
<name>A0A3T0N3F9_9RHOB</name>